<keyword evidence="5" id="KW-0812">Transmembrane</keyword>
<dbReference type="Pfam" id="PF02321">
    <property type="entry name" value="OEP"/>
    <property type="match status" value="2"/>
</dbReference>
<protein>
    <submittedName>
        <fullName evidence="8">TolC family protein</fullName>
    </submittedName>
</protein>
<comment type="caution">
    <text evidence="8">The sequence shown here is derived from an EMBL/GenBank/DDBJ whole genome shotgun (WGS) entry which is preliminary data.</text>
</comment>
<proteinExistence type="inferred from homology"/>
<comment type="similarity">
    <text evidence="2">Belongs to the outer membrane factor (OMF) (TC 1.B.17) family.</text>
</comment>
<evidence type="ECO:0000256" key="3">
    <source>
        <dbReference type="ARBA" id="ARBA00022448"/>
    </source>
</evidence>
<keyword evidence="6" id="KW-0472">Membrane</keyword>
<evidence type="ECO:0000313" key="9">
    <source>
        <dbReference type="Proteomes" id="UP000285961"/>
    </source>
</evidence>
<dbReference type="EMBL" id="QZKI01000144">
    <property type="protein sequence ID" value="RJP63938.1"/>
    <property type="molecule type" value="Genomic_DNA"/>
</dbReference>
<keyword evidence="7" id="KW-0998">Cell outer membrane</keyword>
<sequence length="585" mass="65236">MRRGARSWRTLATGKLLSILPSLSAQSWKRTILLLKRPFNIAEIAVLLACTLLSFAFAEESLAQAEVEPHQTYEEMAEELSPGVKQIRLSLEDCIATALKNNLDIEVEGYFPRINETLIQSEKGVFDPYLYFNATYVNRMDPLPVMVSVATGGLTAVETEQWLITGGLAGAIPTGLTYDINVESTHTPFSTTTDFLNANKETRLESSLTISQPLLKGFGMAVNTTGIHVAVKNQEASVYQLQQRILDTVFAVEQAYWELVFSYENLRVKMKSLRLAQNLLDENRIRLKVGVIAPLAVLQSETGVVVREQELIVAQARVRDARDRLIQVVNLFPEQLLWDVEIVPADEPLSLPSGEYSEGEQISIALRNRPELKLLLKQQEAADLGARFAKNQLLPSLNLNASVGLIGLDDDFDASFFPAFFGGLPLPPSPDKGIDPAVDDLFSGDNVQWTVGFTFELPWGRHYERGQHRIANLQVSQLDAGIQNTRQLIIQDTRAALRGVDTNWQRVVSARETVRFRRESLLAERKKFEVGVSTAHDLLEFEEELAQAEANERRATIDYVISMSNLLRATGTLLQARNVELSVGS</sequence>
<name>A0A419EMN8_9BACT</name>
<dbReference type="Gene3D" id="1.20.1600.10">
    <property type="entry name" value="Outer membrane efflux proteins (OEP)"/>
    <property type="match status" value="1"/>
</dbReference>
<evidence type="ECO:0000256" key="6">
    <source>
        <dbReference type="ARBA" id="ARBA00023136"/>
    </source>
</evidence>
<dbReference type="InterPro" id="IPR003423">
    <property type="entry name" value="OMP_efflux"/>
</dbReference>
<dbReference type="Proteomes" id="UP000285961">
    <property type="component" value="Unassembled WGS sequence"/>
</dbReference>
<evidence type="ECO:0000256" key="4">
    <source>
        <dbReference type="ARBA" id="ARBA00022452"/>
    </source>
</evidence>
<organism evidence="8 9">
    <name type="scientific">Candidatus Abyssobacteria bacterium SURF_17</name>
    <dbReference type="NCBI Taxonomy" id="2093361"/>
    <lineage>
        <taxon>Bacteria</taxon>
        <taxon>Pseudomonadati</taxon>
        <taxon>Candidatus Hydrogenedentota</taxon>
        <taxon>Candidatus Abyssobacteria</taxon>
    </lineage>
</organism>
<evidence type="ECO:0000256" key="5">
    <source>
        <dbReference type="ARBA" id="ARBA00022692"/>
    </source>
</evidence>
<dbReference type="PANTHER" id="PTHR30026">
    <property type="entry name" value="OUTER MEMBRANE PROTEIN TOLC"/>
    <property type="match status" value="1"/>
</dbReference>
<gene>
    <name evidence="8" type="ORF">C4532_20110</name>
</gene>
<dbReference type="GO" id="GO:0015288">
    <property type="term" value="F:porin activity"/>
    <property type="evidence" value="ECO:0007669"/>
    <property type="project" value="TreeGrafter"/>
</dbReference>
<dbReference type="GO" id="GO:1990281">
    <property type="term" value="C:efflux pump complex"/>
    <property type="evidence" value="ECO:0007669"/>
    <property type="project" value="TreeGrafter"/>
</dbReference>
<keyword evidence="3" id="KW-0813">Transport</keyword>
<dbReference type="InterPro" id="IPR051906">
    <property type="entry name" value="TolC-like"/>
</dbReference>
<dbReference type="GO" id="GO:0015562">
    <property type="term" value="F:efflux transmembrane transporter activity"/>
    <property type="evidence" value="ECO:0007669"/>
    <property type="project" value="InterPro"/>
</dbReference>
<reference evidence="8 9" key="1">
    <citation type="journal article" date="2017" name="ISME J.">
        <title>Energy and carbon metabolisms in a deep terrestrial subsurface fluid microbial community.</title>
        <authorList>
            <person name="Momper L."/>
            <person name="Jungbluth S.P."/>
            <person name="Lee M.D."/>
            <person name="Amend J.P."/>
        </authorList>
    </citation>
    <scope>NUCLEOTIDE SEQUENCE [LARGE SCALE GENOMIC DNA]</scope>
    <source>
        <strain evidence="8">SURF_17</strain>
    </source>
</reference>
<dbReference type="AlphaFoldDB" id="A0A419EMN8"/>
<keyword evidence="4" id="KW-1134">Transmembrane beta strand</keyword>
<comment type="subcellular location">
    <subcellularLocation>
        <location evidence="1">Cell outer membrane</location>
    </subcellularLocation>
</comment>
<evidence type="ECO:0000256" key="7">
    <source>
        <dbReference type="ARBA" id="ARBA00023237"/>
    </source>
</evidence>
<dbReference type="PANTHER" id="PTHR30026:SF23">
    <property type="entry name" value="TO APRF-PUTATIVE OUTER MEMBRANE EFFLUX PROTEIN OR SECRETED ALKALINE PHOSPHATASE-RELATED"/>
    <property type="match status" value="1"/>
</dbReference>
<evidence type="ECO:0000313" key="8">
    <source>
        <dbReference type="EMBL" id="RJP63938.1"/>
    </source>
</evidence>
<accession>A0A419EMN8</accession>
<dbReference type="GO" id="GO:0009279">
    <property type="term" value="C:cell outer membrane"/>
    <property type="evidence" value="ECO:0007669"/>
    <property type="project" value="UniProtKB-SubCell"/>
</dbReference>
<evidence type="ECO:0000256" key="2">
    <source>
        <dbReference type="ARBA" id="ARBA00007613"/>
    </source>
</evidence>
<evidence type="ECO:0000256" key="1">
    <source>
        <dbReference type="ARBA" id="ARBA00004442"/>
    </source>
</evidence>
<dbReference type="SUPFAM" id="SSF56954">
    <property type="entry name" value="Outer membrane efflux proteins (OEP)"/>
    <property type="match status" value="1"/>
</dbReference>